<dbReference type="InterPro" id="IPR016181">
    <property type="entry name" value="Acyl_CoA_acyltransferase"/>
</dbReference>
<evidence type="ECO:0008006" key="3">
    <source>
        <dbReference type="Google" id="ProtNLM"/>
    </source>
</evidence>
<dbReference type="RefSeq" id="WP_242178901.1">
    <property type="nucleotide sequence ID" value="NZ_JAKQYM010000008.1"/>
</dbReference>
<gene>
    <name evidence="1" type="ORF">MC378_11485</name>
</gene>
<keyword evidence="2" id="KW-1185">Reference proteome</keyword>
<dbReference type="SUPFAM" id="SSF55729">
    <property type="entry name" value="Acyl-CoA N-acyltransferases (Nat)"/>
    <property type="match status" value="1"/>
</dbReference>
<organism evidence="1 2">
    <name type="scientific">Polaribacter marinus</name>
    <dbReference type="NCBI Taxonomy" id="2916838"/>
    <lineage>
        <taxon>Bacteria</taxon>
        <taxon>Pseudomonadati</taxon>
        <taxon>Bacteroidota</taxon>
        <taxon>Flavobacteriia</taxon>
        <taxon>Flavobacteriales</taxon>
        <taxon>Flavobacteriaceae</taxon>
    </lineage>
</organism>
<dbReference type="EMBL" id="JAKQYM010000008">
    <property type="protein sequence ID" value="MCI2229790.1"/>
    <property type="molecule type" value="Genomic_DNA"/>
</dbReference>
<dbReference type="AlphaFoldDB" id="A0A9X1VP89"/>
<evidence type="ECO:0000313" key="1">
    <source>
        <dbReference type="EMBL" id="MCI2229790.1"/>
    </source>
</evidence>
<reference evidence="1" key="1">
    <citation type="submission" date="2022-02" db="EMBL/GenBank/DDBJ databases">
        <title>Polaribacter sp. MSW13, isolated from seawater.</title>
        <authorList>
            <person name="Kristyanto S."/>
            <person name="Jung J."/>
            <person name="Jeon C.O."/>
        </authorList>
    </citation>
    <scope>NUCLEOTIDE SEQUENCE</scope>
    <source>
        <strain evidence="1">MSW13</strain>
    </source>
</reference>
<dbReference type="Gene3D" id="3.40.630.30">
    <property type="match status" value="1"/>
</dbReference>
<name>A0A9X1VP89_9FLAO</name>
<comment type="caution">
    <text evidence="1">The sequence shown here is derived from an EMBL/GenBank/DDBJ whole genome shotgun (WGS) entry which is preliminary data.</text>
</comment>
<evidence type="ECO:0000313" key="2">
    <source>
        <dbReference type="Proteomes" id="UP001139369"/>
    </source>
</evidence>
<protein>
    <recommendedName>
        <fullName evidence="3">GNAT family N-acetyltransferase</fullName>
    </recommendedName>
</protein>
<proteinExistence type="predicted"/>
<sequence length="284" mass="32903">MINFVKRRNLDVLKYDDCIENSLQSRVYAFSWYLDIVANNWGVLVLNDYEAVMPIPFNTKYFIKYATQPYFCQQLGIFSKNVLSEELQRKMLHKIPFKFVKVALSLNAKNLLVAEDERRKNYILKLHKEYVDLQKDFSKGRKHAIKVGEKAGLNLLPIPIDKLIEIQNKNYKYKIPEAKLKNLAKVFLQNNKGNILGVFKDNVLLGGGFFIKDKHKVVYLYSAFTAEGRRLQAASFLIANIIKKYQNSNIVLDFEGGNLPNIGKFYRSFGAEEEVYATFNKAFL</sequence>
<dbReference type="Proteomes" id="UP001139369">
    <property type="component" value="Unassembled WGS sequence"/>
</dbReference>
<accession>A0A9X1VP89</accession>